<feature type="domain" description="Reverse transcriptase zinc-binding" evidence="3">
    <location>
        <begin position="402"/>
        <end position="467"/>
    </location>
</feature>
<protein>
    <recommendedName>
        <fullName evidence="3">Reverse transcriptase zinc-binding domain-containing protein</fullName>
    </recommendedName>
</protein>
<accession>A0A163IT68</accession>
<organism evidence="4">
    <name type="scientific">Absidia glauca</name>
    <name type="common">Pin mould</name>
    <dbReference type="NCBI Taxonomy" id="4829"/>
    <lineage>
        <taxon>Eukaryota</taxon>
        <taxon>Fungi</taxon>
        <taxon>Fungi incertae sedis</taxon>
        <taxon>Mucoromycota</taxon>
        <taxon>Mucoromycotina</taxon>
        <taxon>Mucoromycetes</taxon>
        <taxon>Mucorales</taxon>
        <taxon>Cunninghamellaceae</taxon>
        <taxon>Absidia</taxon>
    </lineage>
</organism>
<dbReference type="EMBL" id="LT550258">
    <property type="protein sequence ID" value="SAL95175.1"/>
    <property type="molecule type" value="Genomic_DNA"/>
</dbReference>
<feature type="transmembrane region" description="Helical" evidence="2">
    <location>
        <begin position="6"/>
        <end position="28"/>
    </location>
</feature>
<reference evidence="4" key="1">
    <citation type="submission" date="2016-04" db="EMBL/GenBank/DDBJ databases">
        <authorList>
            <person name="Evans L.H."/>
            <person name="Alamgir A."/>
            <person name="Owens N."/>
            <person name="Weber N.D."/>
            <person name="Virtaneva K."/>
            <person name="Barbian K."/>
            <person name="Babar A."/>
            <person name="Rosenke K."/>
        </authorList>
    </citation>
    <scope>NUCLEOTIDE SEQUENCE [LARGE SCALE GENOMIC DNA]</scope>
    <source>
        <strain evidence="4">CBS 101.48</strain>
    </source>
</reference>
<evidence type="ECO:0000313" key="5">
    <source>
        <dbReference type="Proteomes" id="UP000078561"/>
    </source>
</evidence>
<dbReference type="Pfam" id="PF13966">
    <property type="entry name" value="zf-RVT"/>
    <property type="match status" value="1"/>
</dbReference>
<dbReference type="OrthoDB" id="2255497at2759"/>
<gene>
    <name evidence="4" type="primary">ABSGL_00490.1 scaffold 786</name>
</gene>
<keyword evidence="2" id="KW-0472">Membrane</keyword>
<feature type="region of interest" description="Disordered" evidence="1">
    <location>
        <begin position="266"/>
        <end position="286"/>
    </location>
</feature>
<evidence type="ECO:0000256" key="2">
    <source>
        <dbReference type="SAM" id="Phobius"/>
    </source>
</evidence>
<evidence type="ECO:0000256" key="1">
    <source>
        <dbReference type="SAM" id="MobiDB-lite"/>
    </source>
</evidence>
<evidence type="ECO:0000313" key="4">
    <source>
        <dbReference type="EMBL" id="SAL95175.1"/>
    </source>
</evidence>
<dbReference type="STRING" id="4829.A0A163IT68"/>
<keyword evidence="2" id="KW-0812">Transmembrane</keyword>
<dbReference type="InParanoid" id="A0A163IT68"/>
<dbReference type="AlphaFoldDB" id="A0A163IT68"/>
<proteinExistence type="predicted"/>
<dbReference type="InterPro" id="IPR026960">
    <property type="entry name" value="RVT-Znf"/>
</dbReference>
<dbReference type="Proteomes" id="UP000078561">
    <property type="component" value="Unassembled WGS sequence"/>
</dbReference>
<evidence type="ECO:0000259" key="3">
    <source>
        <dbReference type="Pfam" id="PF13966"/>
    </source>
</evidence>
<keyword evidence="2" id="KW-1133">Transmembrane helix</keyword>
<sequence length="554" mass="62929">MQDYNSTPPILSSLTVLLLIAPTHYILIRHWAPILKSLIDIHGVLRMKIGESSPAQGVVGRKRSYSDSRVGFKVDLRLLFDSRQNEHDLLSLEAAEAGDASKLCHDMCKLMREAKDNLDAALQHILKRQIQEPLLSWYIHTNGASAHAGAVSLAGPGLYLALHESKIHFPRNLTSLQAFKKEFIVLVSMVFDLERNALMIKKSMDLMDGCKDSAIGRHVDPDNCLDANSCLSSTRPTFYDPPRDQASLAVLPADLLGSTNTTAIPYLPSSPRHNDIESDSESDENGYPTDHWITRHKTLPASSVFIYDSTTKRLRLKVDHEYDHLKQLHRRLYKDILERHTVRLAPHLWSYILHETSIDSAANGDDSFLSQITSGQKWQKYCSQTYRLSSYASRPYLAPTRLAVFWRSTMLLQARSMWYKAMLQKLPTRLLFHQMGIIDSPACLLCRADIEDMDHLLVTCSIRWDIWVSALSLYYPDLSFVPSDILTTIQLSPIPSSILNHKRFYTILSTIQWCIWKAYWNFVFDQQPVRLPAILKTVITNVSVLLSPALDTGD</sequence>
<keyword evidence="5" id="KW-1185">Reference proteome</keyword>
<name>A0A163IT68_ABSGL</name>